<gene>
    <name evidence="1" type="ORF">ST47_g5646</name>
</gene>
<organism evidence="1 2">
    <name type="scientific">Didymella rabiei</name>
    <name type="common">Chickpea ascochyta blight fungus</name>
    <name type="synonym">Mycosphaerella rabiei</name>
    <dbReference type="NCBI Taxonomy" id="5454"/>
    <lineage>
        <taxon>Eukaryota</taxon>
        <taxon>Fungi</taxon>
        <taxon>Dikarya</taxon>
        <taxon>Ascomycota</taxon>
        <taxon>Pezizomycotina</taxon>
        <taxon>Dothideomycetes</taxon>
        <taxon>Pleosporomycetidae</taxon>
        <taxon>Pleosporales</taxon>
        <taxon>Pleosporineae</taxon>
        <taxon>Didymellaceae</taxon>
        <taxon>Ascochyta</taxon>
    </lineage>
</organism>
<evidence type="ECO:0000313" key="2">
    <source>
        <dbReference type="Proteomes" id="UP000076837"/>
    </source>
</evidence>
<comment type="caution">
    <text evidence="1">The sequence shown here is derived from an EMBL/GenBank/DDBJ whole genome shotgun (WGS) entry which is preliminary data.</text>
</comment>
<protein>
    <submittedName>
        <fullName evidence="1">Uncharacterized protein</fullName>
    </submittedName>
</protein>
<dbReference type="Proteomes" id="UP000076837">
    <property type="component" value="Unassembled WGS sequence"/>
</dbReference>
<keyword evidence="2" id="KW-1185">Reference proteome</keyword>
<dbReference type="EMBL" id="JYNV01000200">
    <property type="protein sequence ID" value="KZM23027.1"/>
    <property type="molecule type" value="Genomic_DNA"/>
</dbReference>
<evidence type="ECO:0000313" key="1">
    <source>
        <dbReference type="EMBL" id="KZM23027.1"/>
    </source>
</evidence>
<sequence>MQDAASRFSDALTFACMRHLFGTGTVVPLRGTPQGGFAKVVKMGSSQHLIKTFIIKDRRNVDNMRSYDIQVDIPAQCHNISQGAVLPEAFLILTRVKIPQLHRTHISAPIVHHLHAFASDLTLTLGGELHPLQR</sequence>
<reference evidence="1 2" key="1">
    <citation type="journal article" date="2016" name="Sci. Rep.">
        <title>Draft genome sequencing and secretome analysis of fungal phytopathogen Ascochyta rabiei provides insight into the necrotrophic effector repertoire.</title>
        <authorList>
            <person name="Verma S."/>
            <person name="Gazara R.K."/>
            <person name="Nizam S."/>
            <person name="Parween S."/>
            <person name="Chattopadhyay D."/>
            <person name="Verma P.K."/>
        </authorList>
    </citation>
    <scope>NUCLEOTIDE SEQUENCE [LARGE SCALE GENOMIC DNA]</scope>
    <source>
        <strain evidence="1 2">ArDII</strain>
    </source>
</reference>
<proteinExistence type="predicted"/>
<dbReference type="AlphaFoldDB" id="A0A163DAD4"/>
<accession>A0A163DAD4</accession>
<name>A0A163DAD4_DIDRA</name>